<dbReference type="SUPFAM" id="SSF47413">
    <property type="entry name" value="lambda repressor-like DNA-binding domains"/>
    <property type="match status" value="1"/>
</dbReference>
<dbReference type="SUPFAM" id="SSF51182">
    <property type="entry name" value="RmlC-like cupins"/>
    <property type="match status" value="1"/>
</dbReference>
<organism evidence="3 4">
    <name type="scientific">Mesorhizobium kowhaii</name>
    <dbReference type="NCBI Taxonomy" id="1300272"/>
    <lineage>
        <taxon>Bacteria</taxon>
        <taxon>Pseudomonadati</taxon>
        <taxon>Pseudomonadota</taxon>
        <taxon>Alphaproteobacteria</taxon>
        <taxon>Hyphomicrobiales</taxon>
        <taxon>Phyllobacteriaceae</taxon>
        <taxon>Mesorhizobium</taxon>
    </lineage>
</organism>
<dbReference type="GO" id="GO:0005829">
    <property type="term" value="C:cytosol"/>
    <property type="evidence" value="ECO:0007669"/>
    <property type="project" value="TreeGrafter"/>
</dbReference>
<dbReference type="Gene3D" id="1.10.260.40">
    <property type="entry name" value="lambda repressor-like DNA-binding domains"/>
    <property type="match status" value="1"/>
</dbReference>
<protein>
    <recommendedName>
        <fullName evidence="2">HTH cro/C1-type domain-containing protein</fullName>
    </recommendedName>
</protein>
<dbReference type="AlphaFoldDB" id="A0A2W7BX88"/>
<evidence type="ECO:0000256" key="1">
    <source>
        <dbReference type="ARBA" id="ARBA00023125"/>
    </source>
</evidence>
<accession>A0A2W7BX88</accession>
<dbReference type="Pfam" id="PF01381">
    <property type="entry name" value="HTH_3"/>
    <property type="match status" value="1"/>
</dbReference>
<dbReference type="OrthoDB" id="9805356at2"/>
<comment type="caution">
    <text evidence="3">The sequence shown here is derived from an EMBL/GenBank/DDBJ whole genome shotgun (WGS) entry which is preliminary data.</text>
</comment>
<dbReference type="InterPro" id="IPR013096">
    <property type="entry name" value="Cupin_2"/>
</dbReference>
<dbReference type="EMBL" id="MZXV01000070">
    <property type="protein sequence ID" value="PZV34671.1"/>
    <property type="molecule type" value="Genomic_DNA"/>
</dbReference>
<dbReference type="InterPro" id="IPR014710">
    <property type="entry name" value="RmlC-like_jellyroll"/>
</dbReference>
<evidence type="ECO:0000313" key="4">
    <source>
        <dbReference type="Proteomes" id="UP000248616"/>
    </source>
</evidence>
<dbReference type="InterPro" id="IPR011051">
    <property type="entry name" value="RmlC_Cupin_sf"/>
</dbReference>
<dbReference type="Pfam" id="PF07883">
    <property type="entry name" value="Cupin_2"/>
    <property type="match status" value="1"/>
</dbReference>
<dbReference type="GO" id="GO:0003677">
    <property type="term" value="F:DNA binding"/>
    <property type="evidence" value="ECO:0007669"/>
    <property type="project" value="UniProtKB-KW"/>
</dbReference>
<evidence type="ECO:0000313" key="3">
    <source>
        <dbReference type="EMBL" id="PZV34671.1"/>
    </source>
</evidence>
<sequence>MKANSRGAKQSRAMTDQSATIAEAVSTNAVSLGERVRSLRIASNLTIAELAERAGLSSGIISQIERGRSNPSIRTLQSLRAALGMNLWEFLQSSDHPAASSAEREIPDFICRKSQRQTLIVGQTKLVKELLSPRNDQNLRFMIVTLPPGSESEDVLQSQGQKGGYILSGRARLQVGDRSGDLEEGDSFQFPADIPHKIVNPYGEPARVVWIMSIMDAHL</sequence>
<dbReference type="GO" id="GO:0003700">
    <property type="term" value="F:DNA-binding transcription factor activity"/>
    <property type="evidence" value="ECO:0007669"/>
    <property type="project" value="TreeGrafter"/>
</dbReference>
<dbReference type="PROSITE" id="PS50943">
    <property type="entry name" value="HTH_CROC1"/>
    <property type="match status" value="1"/>
</dbReference>
<dbReference type="Proteomes" id="UP000248616">
    <property type="component" value="Unassembled WGS sequence"/>
</dbReference>
<reference evidence="4" key="1">
    <citation type="submission" date="2017-03" db="EMBL/GenBank/DDBJ databases">
        <authorList>
            <person name="Safronova V.I."/>
            <person name="Sazanova A.L."/>
            <person name="Chirak E.R."/>
        </authorList>
    </citation>
    <scope>NUCLEOTIDE SEQUENCE [LARGE SCALE GENOMIC DNA]</scope>
    <source>
        <strain evidence="4">Ach-343</strain>
    </source>
</reference>
<dbReference type="CDD" id="cd02209">
    <property type="entry name" value="cupin_XRE_C"/>
    <property type="match status" value="1"/>
</dbReference>
<feature type="domain" description="HTH cro/C1-type" evidence="2">
    <location>
        <begin position="36"/>
        <end position="90"/>
    </location>
</feature>
<dbReference type="CDD" id="cd00093">
    <property type="entry name" value="HTH_XRE"/>
    <property type="match status" value="1"/>
</dbReference>
<evidence type="ECO:0000259" key="2">
    <source>
        <dbReference type="PROSITE" id="PS50943"/>
    </source>
</evidence>
<gene>
    <name evidence="3" type="ORF">B5V02_31680</name>
</gene>
<dbReference type="Gene3D" id="2.60.120.10">
    <property type="entry name" value="Jelly Rolls"/>
    <property type="match status" value="1"/>
</dbReference>
<dbReference type="InterPro" id="IPR050807">
    <property type="entry name" value="TransReg_Diox_bact_type"/>
</dbReference>
<name>A0A2W7BX88_9HYPH</name>
<keyword evidence="4" id="KW-1185">Reference proteome</keyword>
<dbReference type="PANTHER" id="PTHR46797:SF2">
    <property type="entry name" value="TRANSCRIPTIONAL REGULATOR"/>
    <property type="match status" value="1"/>
</dbReference>
<keyword evidence="1" id="KW-0238">DNA-binding</keyword>
<dbReference type="InterPro" id="IPR001387">
    <property type="entry name" value="Cro/C1-type_HTH"/>
</dbReference>
<proteinExistence type="predicted"/>
<dbReference type="PANTHER" id="PTHR46797">
    <property type="entry name" value="HTH-TYPE TRANSCRIPTIONAL REGULATOR"/>
    <property type="match status" value="1"/>
</dbReference>
<dbReference type="SMART" id="SM00530">
    <property type="entry name" value="HTH_XRE"/>
    <property type="match status" value="1"/>
</dbReference>
<dbReference type="InterPro" id="IPR010982">
    <property type="entry name" value="Lambda_DNA-bd_dom_sf"/>
</dbReference>